<dbReference type="EMBL" id="SKBQ01000046">
    <property type="protein sequence ID" value="TPX11748.1"/>
    <property type="molecule type" value="Genomic_DNA"/>
</dbReference>
<evidence type="ECO:0000259" key="10">
    <source>
        <dbReference type="Pfam" id="PF02434"/>
    </source>
</evidence>
<dbReference type="InterPro" id="IPR003378">
    <property type="entry name" value="Fringe-like_glycosylTrfase"/>
</dbReference>
<dbReference type="AlphaFoldDB" id="A0A507B4F4"/>
<evidence type="ECO:0000313" key="11">
    <source>
        <dbReference type="EMBL" id="TPX11748.1"/>
    </source>
</evidence>
<dbReference type="GeneID" id="41974932"/>
<feature type="transmembrane region" description="Helical" evidence="9">
    <location>
        <begin position="53"/>
        <end position="73"/>
    </location>
</feature>
<sequence>MKTRDDADDAAIRIDLTPVDGASSRRPAIANQFACSPRSPAPAAMLLRMPRRVAHIAAVLSLTTIALWLAVTYRNAPFLHRSPLPAPPPPPEPPKFDLFGLKDFDAEVEISYLNLRPKFIDEEPPLAQQLQGSLPAFSTIRLDTNTSIADEFARAKTEHPPATLTVDVARQAPTPDASRLIIGAATTLGRLPDALRGFKHWASNTGVRFVVSVEPYNANHTDELTVAEAVELYKKHNISLTLIESTDEYLDRYVELIGILGDHLEPKTEWVSIIDDDTFFFSMKSLLDMLGKYDPKRPWYVGNTSENKWNVDDGGIFAIGGAGVFMSRALIQQLHPHADECVRLPNIFGDSRVADCVFKFTTTKLSMEHDLYQLDLHHDVTGFYEAIRPQPVSVHHWKTWHHHDMPTVASVSEVCGQPCVLQNFKFKDGWQMANGFSIIKYSYNETELATQVEGAMEHTWKLTIWDIPTSWKYSLEPLKPKDEGKIQFLIEKSEVDKTTGDVTLYLVRRKDGRADGIMLVTWVQAKGSK</sequence>
<name>A0A507B4F4_9PEZI</name>
<dbReference type="PANTHER" id="PTHR10811">
    <property type="entry name" value="FRINGE-RELATED"/>
    <property type="match status" value="1"/>
</dbReference>
<dbReference type="InParanoid" id="A0A507B4F4"/>
<dbReference type="STRING" id="1093900.A0A507B4F4"/>
<feature type="domain" description="Fringe-like glycosyltransferase" evidence="10">
    <location>
        <begin position="263"/>
        <end position="380"/>
    </location>
</feature>
<evidence type="ECO:0000256" key="9">
    <source>
        <dbReference type="SAM" id="Phobius"/>
    </source>
</evidence>
<evidence type="ECO:0000256" key="6">
    <source>
        <dbReference type="ARBA" id="ARBA00022989"/>
    </source>
</evidence>
<protein>
    <recommendedName>
        <fullName evidence="10">Fringe-like glycosyltransferase domain-containing protein</fullName>
    </recommendedName>
</protein>
<keyword evidence="5" id="KW-0735">Signal-anchor</keyword>
<dbReference type="GO" id="GO:0016757">
    <property type="term" value="F:glycosyltransferase activity"/>
    <property type="evidence" value="ECO:0007669"/>
    <property type="project" value="UniProtKB-KW"/>
</dbReference>
<evidence type="ECO:0000256" key="3">
    <source>
        <dbReference type="ARBA" id="ARBA00022679"/>
    </source>
</evidence>
<comment type="subcellular location">
    <subcellularLocation>
        <location evidence="8">Endomembrane system</location>
        <topology evidence="8">Single-pass membrane protein</topology>
    </subcellularLocation>
    <subcellularLocation>
        <location evidence="1">Membrane</location>
        <topology evidence="1">Single-pass type II membrane protein</topology>
    </subcellularLocation>
</comment>
<keyword evidence="12" id="KW-1185">Reference proteome</keyword>
<organism evidence="11 12">
    <name type="scientific">Thyridium curvatum</name>
    <dbReference type="NCBI Taxonomy" id="1093900"/>
    <lineage>
        <taxon>Eukaryota</taxon>
        <taxon>Fungi</taxon>
        <taxon>Dikarya</taxon>
        <taxon>Ascomycota</taxon>
        <taxon>Pezizomycotina</taxon>
        <taxon>Sordariomycetes</taxon>
        <taxon>Sordariomycetidae</taxon>
        <taxon>Thyridiales</taxon>
        <taxon>Thyridiaceae</taxon>
        <taxon>Thyridium</taxon>
    </lineage>
</organism>
<reference evidence="11 12" key="1">
    <citation type="submission" date="2019-06" db="EMBL/GenBank/DDBJ databases">
        <title>Draft genome sequence of the filamentous fungus Phialemoniopsis curvata isolated from diesel fuel.</title>
        <authorList>
            <person name="Varaljay V.A."/>
            <person name="Lyon W.J."/>
            <person name="Crouch A.L."/>
            <person name="Drake C.E."/>
            <person name="Hollomon J.M."/>
            <person name="Nadeau L.J."/>
            <person name="Nunn H.S."/>
            <person name="Stevenson B.S."/>
            <person name="Bojanowski C.L."/>
            <person name="Crookes-Goodson W.J."/>
        </authorList>
    </citation>
    <scope>NUCLEOTIDE SEQUENCE [LARGE SCALE GENOMIC DNA]</scope>
    <source>
        <strain evidence="11 12">D216</strain>
    </source>
</reference>
<dbReference type="Gene3D" id="3.90.550.50">
    <property type="match status" value="1"/>
</dbReference>
<keyword evidence="4 9" id="KW-0812">Transmembrane</keyword>
<evidence type="ECO:0000256" key="4">
    <source>
        <dbReference type="ARBA" id="ARBA00022692"/>
    </source>
</evidence>
<dbReference type="Pfam" id="PF02434">
    <property type="entry name" value="Fringe"/>
    <property type="match status" value="1"/>
</dbReference>
<keyword evidence="3" id="KW-0808">Transferase</keyword>
<dbReference type="GO" id="GO:0016020">
    <property type="term" value="C:membrane"/>
    <property type="evidence" value="ECO:0007669"/>
    <property type="project" value="UniProtKB-SubCell"/>
</dbReference>
<evidence type="ECO:0000256" key="8">
    <source>
        <dbReference type="ARBA" id="ARBA00037847"/>
    </source>
</evidence>
<keyword evidence="7 9" id="KW-0472">Membrane</keyword>
<evidence type="ECO:0000256" key="1">
    <source>
        <dbReference type="ARBA" id="ARBA00004606"/>
    </source>
</evidence>
<gene>
    <name evidence="11" type="ORF">E0L32_007485</name>
</gene>
<accession>A0A507B4F4</accession>
<evidence type="ECO:0000256" key="7">
    <source>
        <dbReference type="ARBA" id="ARBA00023136"/>
    </source>
</evidence>
<comment type="caution">
    <text evidence="11">The sequence shown here is derived from an EMBL/GenBank/DDBJ whole genome shotgun (WGS) entry which is preliminary data.</text>
</comment>
<dbReference type="Proteomes" id="UP000319257">
    <property type="component" value="Unassembled WGS sequence"/>
</dbReference>
<keyword evidence="2" id="KW-0328">Glycosyltransferase</keyword>
<dbReference type="OrthoDB" id="414175at2759"/>
<dbReference type="RefSeq" id="XP_030993459.1">
    <property type="nucleotide sequence ID" value="XM_031142235.1"/>
</dbReference>
<dbReference type="GO" id="GO:0012505">
    <property type="term" value="C:endomembrane system"/>
    <property type="evidence" value="ECO:0007669"/>
    <property type="project" value="UniProtKB-SubCell"/>
</dbReference>
<evidence type="ECO:0000313" key="12">
    <source>
        <dbReference type="Proteomes" id="UP000319257"/>
    </source>
</evidence>
<proteinExistence type="predicted"/>
<evidence type="ECO:0000256" key="2">
    <source>
        <dbReference type="ARBA" id="ARBA00022676"/>
    </source>
</evidence>
<evidence type="ECO:0000256" key="5">
    <source>
        <dbReference type="ARBA" id="ARBA00022968"/>
    </source>
</evidence>
<keyword evidence="6 9" id="KW-1133">Transmembrane helix</keyword>